<feature type="compositionally biased region" description="Low complexity" evidence="6">
    <location>
        <begin position="1"/>
        <end position="15"/>
    </location>
</feature>
<evidence type="ECO:0000256" key="5">
    <source>
        <dbReference type="ARBA" id="ARBA00023136"/>
    </source>
</evidence>
<dbReference type="PANTHER" id="PTHR23292:SF6">
    <property type="entry name" value="FI16602P1-RELATED"/>
    <property type="match status" value="1"/>
</dbReference>
<keyword evidence="7" id="KW-1133">Transmembrane helix</keyword>
<evidence type="ECO:0000259" key="8">
    <source>
        <dbReference type="PROSITE" id="PS51837"/>
    </source>
</evidence>
<feature type="compositionally biased region" description="Pro residues" evidence="6">
    <location>
        <begin position="35"/>
        <end position="44"/>
    </location>
</feature>
<dbReference type="PANTHER" id="PTHR23292">
    <property type="entry name" value="LIPOPOLYSACCHARIDE-INDUCED TUMOR NECROSIS FACTOR-ALPHA FACTOR"/>
    <property type="match status" value="1"/>
</dbReference>
<dbReference type="STRING" id="1336337.A0A3N4JTG6"/>
<feature type="domain" description="LITAF" evidence="8">
    <location>
        <begin position="72"/>
        <end position="153"/>
    </location>
</feature>
<dbReference type="GO" id="GO:0016020">
    <property type="term" value="C:membrane"/>
    <property type="evidence" value="ECO:0007669"/>
    <property type="project" value="UniProtKB-SubCell"/>
</dbReference>
<evidence type="ECO:0000256" key="6">
    <source>
        <dbReference type="SAM" id="MobiDB-lite"/>
    </source>
</evidence>
<protein>
    <recommendedName>
        <fullName evidence="8">LITAF domain-containing protein</fullName>
    </recommendedName>
</protein>
<keyword evidence="4" id="KW-0862">Zinc</keyword>
<evidence type="ECO:0000313" key="9">
    <source>
        <dbReference type="EMBL" id="RPA99440.1"/>
    </source>
</evidence>
<comment type="similarity">
    <text evidence="2">Belongs to the CDIP1/LITAF family.</text>
</comment>
<evidence type="ECO:0000256" key="3">
    <source>
        <dbReference type="ARBA" id="ARBA00022723"/>
    </source>
</evidence>
<feature type="compositionally biased region" description="Low complexity" evidence="6">
    <location>
        <begin position="25"/>
        <end position="34"/>
    </location>
</feature>
<reference evidence="9 10" key="1">
    <citation type="journal article" date="2018" name="Nat. Ecol. Evol.">
        <title>Pezizomycetes genomes reveal the molecular basis of ectomycorrhizal truffle lifestyle.</title>
        <authorList>
            <person name="Murat C."/>
            <person name="Payen T."/>
            <person name="Noel B."/>
            <person name="Kuo A."/>
            <person name="Morin E."/>
            <person name="Chen J."/>
            <person name="Kohler A."/>
            <person name="Krizsan K."/>
            <person name="Balestrini R."/>
            <person name="Da Silva C."/>
            <person name="Montanini B."/>
            <person name="Hainaut M."/>
            <person name="Levati E."/>
            <person name="Barry K.W."/>
            <person name="Belfiori B."/>
            <person name="Cichocki N."/>
            <person name="Clum A."/>
            <person name="Dockter R.B."/>
            <person name="Fauchery L."/>
            <person name="Guy J."/>
            <person name="Iotti M."/>
            <person name="Le Tacon F."/>
            <person name="Lindquist E.A."/>
            <person name="Lipzen A."/>
            <person name="Malagnac F."/>
            <person name="Mello A."/>
            <person name="Molinier V."/>
            <person name="Miyauchi S."/>
            <person name="Poulain J."/>
            <person name="Riccioni C."/>
            <person name="Rubini A."/>
            <person name="Sitrit Y."/>
            <person name="Splivallo R."/>
            <person name="Traeger S."/>
            <person name="Wang M."/>
            <person name="Zifcakova L."/>
            <person name="Wipf D."/>
            <person name="Zambonelli A."/>
            <person name="Paolocci F."/>
            <person name="Nowrousian M."/>
            <person name="Ottonello S."/>
            <person name="Baldrian P."/>
            <person name="Spatafora J.W."/>
            <person name="Henrissat B."/>
            <person name="Nagy L.G."/>
            <person name="Aury J.M."/>
            <person name="Wincker P."/>
            <person name="Grigoriev I.V."/>
            <person name="Bonfante P."/>
            <person name="Martin F.M."/>
        </authorList>
    </citation>
    <scope>NUCLEOTIDE SEQUENCE [LARGE SCALE GENOMIC DNA]</scope>
    <source>
        <strain evidence="9 10">120613-1</strain>
    </source>
</reference>
<evidence type="ECO:0000256" key="7">
    <source>
        <dbReference type="SAM" id="Phobius"/>
    </source>
</evidence>
<evidence type="ECO:0000256" key="1">
    <source>
        <dbReference type="ARBA" id="ARBA00004170"/>
    </source>
</evidence>
<comment type="subcellular location">
    <subcellularLocation>
        <location evidence="1">Membrane</location>
        <topology evidence="1">Peripheral membrane protein</topology>
    </subcellularLocation>
</comment>
<organism evidence="9 10">
    <name type="scientific">Choiromyces venosus 120613-1</name>
    <dbReference type="NCBI Taxonomy" id="1336337"/>
    <lineage>
        <taxon>Eukaryota</taxon>
        <taxon>Fungi</taxon>
        <taxon>Dikarya</taxon>
        <taxon>Ascomycota</taxon>
        <taxon>Pezizomycotina</taxon>
        <taxon>Pezizomycetes</taxon>
        <taxon>Pezizales</taxon>
        <taxon>Tuberaceae</taxon>
        <taxon>Choiromyces</taxon>
    </lineage>
</organism>
<gene>
    <name evidence="9" type="ORF">L873DRAFT_1683845</name>
</gene>
<dbReference type="EMBL" id="ML120387">
    <property type="protein sequence ID" value="RPA99440.1"/>
    <property type="molecule type" value="Genomic_DNA"/>
</dbReference>
<sequence>MTDYKTPPTNTTNNYVPPPAFSEIQPQPAQQYPAPTNPEKPPLPQTDSQYQQTQPPQQPQQPVAGGGAAAAGTYAQATPLAALTRSPAPVDCPVCGKRGLSVVTYETGNTTHLAALLLCIVACLGCIPYLITGLKDVAHSCGNCGTMLAIWHRSGTPGGAEVLVYAQAPAPPVAAELGAQTAGVKQN</sequence>
<feature type="compositionally biased region" description="Low complexity" evidence="6">
    <location>
        <begin position="45"/>
        <end position="63"/>
    </location>
</feature>
<dbReference type="SMART" id="SM00714">
    <property type="entry name" value="LITAF"/>
    <property type="match status" value="1"/>
</dbReference>
<dbReference type="GO" id="GO:0008270">
    <property type="term" value="F:zinc ion binding"/>
    <property type="evidence" value="ECO:0007669"/>
    <property type="project" value="TreeGrafter"/>
</dbReference>
<dbReference type="Proteomes" id="UP000276215">
    <property type="component" value="Unassembled WGS sequence"/>
</dbReference>
<dbReference type="InterPro" id="IPR037519">
    <property type="entry name" value="LITAF_fam"/>
</dbReference>
<evidence type="ECO:0000313" key="10">
    <source>
        <dbReference type="Proteomes" id="UP000276215"/>
    </source>
</evidence>
<dbReference type="PROSITE" id="PS51837">
    <property type="entry name" value="LITAF"/>
    <property type="match status" value="1"/>
</dbReference>
<evidence type="ECO:0000256" key="4">
    <source>
        <dbReference type="ARBA" id="ARBA00022833"/>
    </source>
</evidence>
<dbReference type="InterPro" id="IPR006629">
    <property type="entry name" value="LITAF"/>
</dbReference>
<accession>A0A3N4JTG6</accession>
<keyword evidence="3" id="KW-0479">Metal-binding</keyword>
<dbReference type="AlphaFoldDB" id="A0A3N4JTG6"/>
<dbReference type="OrthoDB" id="5599753at2759"/>
<dbReference type="Pfam" id="PF10601">
    <property type="entry name" value="zf-LITAF-like"/>
    <property type="match status" value="1"/>
</dbReference>
<keyword evidence="10" id="KW-1185">Reference proteome</keyword>
<proteinExistence type="inferred from homology"/>
<name>A0A3N4JTG6_9PEZI</name>
<evidence type="ECO:0000256" key="2">
    <source>
        <dbReference type="ARBA" id="ARBA00005975"/>
    </source>
</evidence>
<feature type="transmembrane region" description="Helical" evidence="7">
    <location>
        <begin position="113"/>
        <end position="131"/>
    </location>
</feature>
<keyword evidence="5 7" id="KW-0472">Membrane</keyword>
<feature type="region of interest" description="Disordered" evidence="6">
    <location>
        <begin position="1"/>
        <end position="69"/>
    </location>
</feature>
<keyword evidence="7" id="KW-0812">Transmembrane</keyword>